<dbReference type="SMART" id="SM00327">
    <property type="entry name" value="VWA"/>
    <property type="match status" value="1"/>
</dbReference>
<dbReference type="PROSITE" id="PS50234">
    <property type="entry name" value="VWFA"/>
    <property type="match status" value="1"/>
</dbReference>
<feature type="domain" description="VIT" evidence="3">
    <location>
        <begin position="38"/>
        <end position="166"/>
    </location>
</feature>
<dbReference type="InterPro" id="IPR013694">
    <property type="entry name" value="VIT"/>
</dbReference>
<evidence type="ECO:0000256" key="1">
    <source>
        <dbReference type="SAM" id="Coils"/>
    </source>
</evidence>
<dbReference type="Proteomes" id="UP000658278">
    <property type="component" value="Unassembled WGS sequence"/>
</dbReference>
<dbReference type="RefSeq" id="WP_200280129.1">
    <property type="nucleotide sequence ID" value="NZ_JAENII010000009.1"/>
</dbReference>
<proteinExistence type="predicted"/>
<dbReference type="PROSITE" id="PS51468">
    <property type="entry name" value="VIT"/>
    <property type="match status" value="1"/>
</dbReference>
<evidence type="ECO:0000259" key="2">
    <source>
        <dbReference type="PROSITE" id="PS50234"/>
    </source>
</evidence>
<reference evidence="4" key="1">
    <citation type="submission" date="2021-01" db="EMBL/GenBank/DDBJ databases">
        <title>Modified the classification status of verrucomicrobia.</title>
        <authorList>
            <person name="Feng X."/>
        </authorList>
    </citation>
    <scope>NUCLEOTIDE SEQUENCE</scope>
    <source>
        <strain evidence="4">KCTC 22201</strain>
    </source>
</reference>
<protein>
    <submittedName>
        <fullName evidence="4">VWA domain-containing protein</fullName>
    </submittedName>
</protein>
<sequence length="681" mass="73916">MHILPIHPTIGALALSLCPLGFANQQDIAGHDDRSEAPHFEIAGGEENTERFPLKSTNLEARISGVIAEVKVEQTYANTGDTPIEATYVFPASTRAAVHGVEMRIGERRVVAKIKEKEEAKKVYEEAKRANKTASLLDQERPNVFRMSVANILPGDEVKVTLTFSEKLTATERVYEFVYPTVVGPRYSGAATARETWVGNPYLEEGVDTPATFAAKIKLQSGLPIQKLSSASHQPEISFKDEKRALVVLPASGEAANRDFVLRYRLADSEVESGLLLHCGEEENFFLLNVEPPERVRPEQVPAREYVFVLDVSGSMNGFPLDTARMLMRDLLGGLQSTDTFNVMLFAGENRMLSKQSLPATADNIRRGTDLTGLARGGGGTELLPALKRALALPQDEDTSRSIVVVTDGFVDIEREAFDLIRRERGKANLFAFGIGSSVNRWLIEGMARAGMGEPFFVLQPGEASRTAERFRDYISSPVLTGIRIRYEGFKAYDTQPQSVPDVFADRPIEIVGKWKGNAKGRIIVTGHGGGGPYEQVFEVSTGAGSGLENPALRPLWARERVRVLADNSMVGSSGRRGGVDEESKREITSLGLTYGLLTDYTSFVAVDETPREVLEKLRSVQQPLPLPQGVGNSALGGGQVSVGVSASASGLTGAAPEPGAIGLILVTAIGLLMRRHRVQG</sequence>
<keyword evidence="1" id="KW-0175">Coiled coil</keyword>
<name>A0A934REX6_9BACT</name>
<dbReference type="InterPro" id="IPR002035">
    <property type="entry name" value="VWF_A"/>
</dbReference>
<organism evidence="4 5">
    <name type="scientific">Haloferula rosea</name>
    <dbReference type="NCBI Taxonomy" id="490093"/>
    <lineage>
        <taxon>Bacteria</taxon>
        <taxon>Pseudomonadati</taxon>
        <taxon>Verrucomicrobiota</taxon>
        <taxon>Verrucomicrobiia</taxon>
        <taxon>Verrucomicrobiales</taxon>
        <taxon>Verrucomicrobiaceae</taxon>
        <taxon>Haloferula</taxon>
    </lineage>
</organism>
<dbReference type="PANTHER" id="PTHR45737:SF6">
    <property type="entry name" value="VON WILLEBRAND FACTOR A DOMAIN-CONTAINING PROTEIN 5A"/>
    <property type="match status" value="1"/>
</dbReference>
<feature type="domain" description="VWFA" evidence="2">
    <location>
        <begin position="305"/>
        <end position="475"/>
    </location>
</feature>
<dbReference type="Gene3D" id="3.40.50.410">
    <property type="entry name" value="von Willebrand factor, type A domain"/>
    <property type="match status" value="1"/>
</dbReference>
<evidence type="ECO:0000313" key="4">
    <source>
        <dbReference type="EMBL" id="MBK1827876.1"/>
    </source>
</evidence>
<dbReference type="EMBL" id="JAENII010000009">
    <property type="protein sequence ID" value="MBK1827876.1"/>
    <property type="molecule type" value="Genomic_DNA"/>
</dbReference>
<keyword evidence="5" id="KW-1185">Reference proteome</keyword>
<dbReference type="Pfam" id="PF08487">
    <property type="entry name" value="VIT"/>
    <property type="match status" value="1"/>
</dbReference>
<evidence type="ECO:0000259" key="3">
    <source>
        <dbReference type="PROSITE" id="PS51468"/>
    </source>
</evidence>
<dbReference type="InterPro" id="IPR036465">
    <property type="entry name" value="vWFA_dom_sf"/>
</dbReference>
<dbReference type="Pfam" id="PF13768">
    <property type="entry name" value="VWA_3"/>
    <property type="match status" value="1"/>
</dbReference>
<feature type="coiled-coil region" evidence="1">
    <location>
        <begin position="110"/>
        <end position="137"/>
    </location>
</feature>
<comment type="caution">
    <text evidence="4">The sequence shown here is derived from an EMBL/GenBank/DDBJ whole genome shotgun (WGS) entry which is preliminary data.</text>
</comment>
<gene>
    <name evidence="4" type="ORF">JIN81_12665</name>
</gene>
<dbReference type="SUPFAM" id="SSF53300">
    <property type="entry name" value="vWA-like"/>
    <property type="match status" value="1"/>
</dbReference>
<dbReference type="PANTHER" id="PTHR45737">
    <property type="entry name" value="VON WILLEBRAND FACTOR A DOMAIN-CONTAINING PROTEIN 5A"/>
    <property type="match status" value="1"/>
</dbReference>
<dbReference type="AlphaFoldDB" id="A0A934REX6"/>
<dbReference type="SMART" id="SM00609">
    <property type="entry name" value="VIT"/>
    <property type="match status" value="1"/>
</dbReference>
<evidence type="ECO:0000313" key="5">
    <source>
        <dbReference type="Proteomes" id="UP000658278"/>
    </source>
</evidence>
<accession>A0A934REX6</accession>